<dbReference type="AlphaFoldDB" id="A0AAW4WZ57"/>
<gene>
    <name evidence="2" type="ORF">LJ207_02200</name>
</gene>
<sequence length="262" mass="29468">MHIPVKEWYNAVQTRYSHQKFSTKNIKAYTQKTLENTIYSLNQVYPEVRLELYSSSIQDILPALNGKYGNFTDSPAFLAVIIKDEGEHRWTKAGYIGEAAILEATADGLGTCWIGANYVTEKSLIDINLHPGEQLIAVSPLGYSSEGYSFTRHFISKLFPNRDRKDLDVLCPNGYNDEWPGWVKNAIQTARAAPSRLNRQPWRFYYGDDRIVVDYAGEPSEYKSLECGIALLHLQIGAMDGGAEGNIVFGDVGLASFVKKHY</sequence>
<dbReference type="GO" id="GO:0016491">
    <property type="term" value="F:oxidoreductase activity"/>
    <property type="evidence" value="ECO:0007669"/>
    <property type="project" value="InterPro"/>
</dbReference>
<dbReference type="Gene3D" id="3.40.109.10">
    <property type="entry name" value="NADH Oxidase"/>
    <property type="match status" value="1"/>
</dbReference>
<proteinExistence type="predicted"/>
<dbReference type="RefSeq" id="WP_229343675.1">
    <property type="nucleotide sequence ID" value="NZ_JAJFAT010000002.1"/>
</dbReference>
<feature type="domain" description="Putative nitroreductase TM1586" evidence="1">
    <location>
        <begin position="9"/>
        <end position="238"/>
    </location>
</feature>
<organism evidence="2 3">
    <name type="scientific">Halanaerobium polyolivorans</name>
    <dbReference type="NCBI Taxonomy" id="2886943"/>
    <lineage>
        <taxon>Bacteria</taxon>
        <taxon>Bacillati</taxon>
        <taxon>Bacillota</taxon>
        <taxon>Clostridia</taxon>
        <taxon>Halanaerobiales</taxon>
        <taxon>Halanaerobiaceae</taxon>
        <taxon>Halanaerobium</taxon>
    </lineage>
</organism>
<reference evidence="2 3" key="1">
    <citation type="submission" date="2021-10" db="EMBL/GenBank/DDBJ databases">
        <authorList>
            <person name="Grouzdev D.S."/>
            <person name="Pantiukh K.S."/>
            <person name="Krutkina M.S."/>
        </authorList>
    </citation>
    <scope>NUCLEOTIDE SEQUENCE [LARGE SCALE GENOMIC DNA]</scope>
    <source>
        <strain evidence="2 3">Z-7514</strain>
    </source>
</reference>
<comment type="caution">
    <text evidence="2">The sequence shown here is derived from an EMBL/GenBank/DDBJ whole genome shotgun (WGS) entry which is preliminary data.</text>
</comment>
<accession>A0AAW4WZ57</accession>
<keyword evidence="3" id="KW-1185">Reference proteome</keyword>
<name>A0AAW4WZ57_9FIRM</name>
<dbReference type="InterPro" id="IPR029478">
    <property type="entry name" value="TM1586_NiRdase"/>
</dbReference>
<evidence type="ECO:0000313" key="2">
    <source>
        <dbReference type="EMBL" id="MCC3144129.1"/>
    </source>
</evidence>
<dbReference type="Proteomes" id="UP001199296">
    <property type="component" value="Unassembled WGS sequence"/>
</dbReference>
<evidence type="ECO:0000259" key="1">
    <source>
        <dbReference type="Pfam" id="PF14512"/>
    </source>
</evidence>
<dbReference type="EMBL" id="JAJFAT010000002">
    <property type="protein sequence ID" value="MCC3144129.1"/>
    <property type="molecule type" value="Genomic_DNA"/>
</dbReference>
<dbReference type="InterPro" id="IPR000415">
    <property type="entry name" value="Nitroreductase-like"/>
</dbReference>
<dbReference type="Gene3D" id="3.40.109.30">
    <property type="entry name" value="putative nitroreductase (tm1586), domain 2"/>
    <property type="match status" value="1"/>
</dbReference>
<protein>
    <submittedName>
        <fullName evidence="2">Nitroreductase</fullName>
    </submittedName>
</protein>
<evidence type="ECO:0000313" key="3">
    <source>
        <dbReference type="Proteomes" id="UP001199296"/>
    </source>
</evidence>
<dbReference type="Pfam" id="PF14512">
    <property type="entry name" value="TM1586_NiRdase"/>
    <property type="match status" value="1"/>
</dbReference>
<dbReference type="SUPFAM" id="SSF55469">
    <property type="entry name" value="FMN-dependent nitroreductase-like"/>
    <property type="match status" value="1"/>
</dbReference>